<dbReference type="EMBL" id="CM017624">
    <property type="protein sequence ID" value="TYH84317.1"/>
    <property type="molecule type" value="Genomic_DNA"/>
</dbReference>
<protein>
    <recommendedName>
        <fullName evidence="3">Uncharacterized protein ycf72</fullName>
    </recommendedName>
</protein>
<comment type="subcellular location">
    <subcellularLocation>
        <location evidence="1">Plastid</location>
        <location evidence="1">Chloroplast</location>
    </subcellularLocation>
</comment>
<accession>A0A5D2LZ57</accession>
<evidence type="ECO:0000256" key="4">
    <source>
        <dbReference type="ARBA" id="ARBA00022528"/>
    </source>
</evidence>
<feature type="non-terminal residue" evidence="6">
    <location>
        <position position="1"/>
    </location>
</feature>
<name>A0A5D2LZ57_GOSTO</name>
<evidence type="ECO:0000256" key="1">
    <source>
        <dbReference type="ARBA" id="ARBA00004229"/>
    </source>
</evidence>
<dbReference type="InterPro" id="IPR038860">
    <property type="entry name" value="YCF72"/>
</dbReference>
<evidence type="ECO:0000313" key="7">
    <source>
        <dbReference type="Proteomes" id="UP000322667"/>
    </source>
</evidence>
<dbReference type="Proteomes" id="UP000322667">
    <property type="component" value="Chromosome D02"/>
</dbReference>
<proteinExistence type="inferred from homology"/>
<keyword evidence="4" id="KW-0150">Chloroplast</keyword>
<evidence type="ECO:0000256" key="5">
    <source>
        <dbReference type="ARBA" id="ARBA00022640"/>
    </source>
</evidence>
<evidence type="ECO:0000256" key="3">
    <source>
        <dbReference type="ARBA" id="ARBA00021519"/>
    </source>
</evidence>
<dbReference type="PANTHER" id="PTHR37377:SF2">
    <property type="entry name" value="SMALL RIBOSOMAL SUBUNIT PROTEIN US2C"/>
    <property type="match status" value="1"/>
</dbReference>
<evidence type="ECO:0000256" key="2">
    <source>
        <dbReference type="ARBA" id="ARBA00009599"/>
    </source>
</evidence>
<organism evidence="6 7">
    <name type="scientific">Gossypium tomentosum</name>
    <name type="common">Hawaiian cotton</name>
    <name type="synonym">Gossypium sandvicense</name>
    <dbReference type="NCBI Taxonomy" id="34277"/>
    <lineage>
        <taxon>Eukaryota</taxon>
        <taxon>Viridiplantae</taxon>
        <taxon>Streptophyta</taxon>
        <taxon>Embryophyta</taxon>
        <taxon>Tracheophyta</taxon>
        <taxon>Spermatophyta</taxon>
        <taxon>Magnoliopsida</taxon>
        <taxon>eudicotyledons</taxon>
        <taxon>Gunneridae</taxon>
        <taxon>Pentapetalae</taxon>
        <taxon>rosids</taxon>
        <taxon>malvids</taxon>
        <taxon>Malvales</taxon>
        <taxon>Malvaceae</taxon>
        <taxon>Malvoideae</taxon>
        <taxon>Gossypium</taxon>
    </lineage>
</organism>
<dbReference type="GO" id="GO:0009507">
    <property type="term" value="C:chloroplast"/>
    <property type="evidence" value="ECO:0007669"/>
    <property type="project" value="UniProtKB-SubCell"/>
</dbReference>
<keyword evidence="7" id="KW-1185">Reference proteome</keyword>
<comment type="similarity">
    <text evidence="2">Belongs to the ycf72 family.</text>
</comment>
<sequence length="182" mass="19824">VFFLPIGSLPSPPPWGWSTGFITTPLTIGHLPSQHLDPALPKLFWFTPTFPTCSTVAKQFLDSKRTSPEGNFNLADFPFFAISFVTAPTTLANCSPLLSVISMLCMVVPKGISVEYHMSRYIGIQICRTTHVMIFCILGLPVPSSGLCSSCPIFIGTSVPEIMVSPIIAPLRCKIYLFSPSP</sequence>
<gene>
    <name evidence="6" type="ORF">ES332_D02G189700v1</name>
</gene>
<evidence type="ECO:0000313" key="6">
    <source>
        <dbReference type="EMBL" id="TYH84317.1"/>
    </source>
</evidence>
<dbReference type="PANTHER" id="PTHR37377">
    <property type="entry name" value="RIBULOSE BISPHOSPHATE CARBOXYLASE LARGE CHAIN"/>
    <property type="match status" value="1"/>
</dbReference>
<dbReference type="AlphaFoldDB" id="A0A5D2LZ57"/>
<reference evidence="6 7" key="1">
    <citation type="submission" date="2019-07" db="EMBL/GenBank/DDBJ databases">
        <title>WGS assembly of Gossypium tomentosum.</title>
        <authorList>
            <person name="Chen Z.J."/>
            <person name="Sreedasyam A."/>
            <person name="Ando A."/>
            <person name="Song Q."/>
            <person name="De L."/>
            <person name="Hulse-Kemp A."/>
            <person name="Ding M."/>
            <person name="Ye W."/>
            <person name="Kirkbride R."/>
            <person name="Jenkins J."/>
            <person name="Plott C."/>
            <person name="Lovell J."/>
            <person name="Lin Y.-M."/>
            <person name="Vaughn R."/>
            <person name="Liu B."/>
            <person name="Li W."/>
            <person name="Simpson S."/>
            <person name="Scheffler B."/>
            <person name="Saski C."/>
            <person name="Grover C."/>
            <person name="Hu G."/>
            <person name="Conover J."/>
            <person name="Carlson J."/>
            <person name="Shu S."/>
            <person name="Boston L."/>
            <person name="Williams M."/>
            <person name="Peterson D."/>
            <person name="Mcgee K."/>
            <person name="Jones D."/>
            <person name="Wendel J."/>
            <person name="Stelly D."/>
            <person name="Grimwood J."/>
            <person name="Schmutz J."/>
        </authorList>
    </citation>
    <scope>NUCLEOTIDE SEQUENCE [LARGE SCALE GENOMIC DNA]</scope>
    <source>
        <strain evidence="6">7179.01</strain>
    </source>
</reference>
<keyword evidence="5" id="KW-0934">Plastid</keyword>